<proteinExistence type="predicted"/>
<dbReference type="OrthoDB" id="5974690at2759"/>
<dbReference type="Pfam" id="PF00069">
    <property type="entry name" value="Pkinase"/>
    <property type="match status" value="1"/>
</dbReference>
<dbReference type="Proteomes" id="UP001152795">
    <property type="component" value="Unassembled WGS sequence"/>
</dbReference>
<dbReference type="InterPro" id="IPR000719">
    <property type="entry name" value="Prot_kinase_dom"/>
</dbReference>
<sequence>MDTAVIGNSPVKQISPSELLPLEENNSAAVPVGSGTYGDCILKKFTRFGITILEKKVPTSDLTAVMNEAQCMNTLTHPAIPHLLGVQIDGKPYSLVMQFLGVGMESVTVHKLLHQDMAKHLLLSTNEWISVLHDISEALFHVHQKGFLHCDVKSNNVLVSGKKGYLIDFGKACLIARPAARKYTSFYNHIASEVLRGRPVSMSSDVFSLGVIIYSVGKALPHACLNSLGKQCKDTKPASRPSIPEVVRILEGNLQ</sequence>
<dbReference type="InterPro" id="IPR011009">
    <property type="entry name" value="Kinase-like_dom_sf"/>
</dbReference>
<dbReference type="PROSITE" id="PS50011">
    <property type="entry name" value="PROTEIN_KINASE_DOM"/>
    <property type="match status" value="1"/>
</dbReference>
<dbReference type="AlphaFoldDB" id="A0A7D9JSW1"/>
<dbReference type="SMART" id="SM00220">
    <property type="entry name" value="S_TKc"/>
    <property type="match status" value="1"/>
</dbReference>
<dbReference type="SUPFAM" id="SSF56112">
    <property type="entry name" value="Protein kinase-like (PK-like)"/>
    <property type="match status" value="1"/>
</dbReference>
<evidence type="ECO:0000313" key="2">
    <source>
        <dbReference type="Proteomes" id="UP001152795"/>
    </source>
</evidence>
<dbReference type="PANTHER" id="PTHR44329">
    <property type="entry name" value="SERINE/THREONINE-PROTEIN KINASE TNNI3K-RELATED"/>
    <property type="match status" value="1"/>
</dbReference>
<dbReference type="PROSITE" id="PS00108">
    <property type="entry name" value="PROTEIN_KINASE_ST"/>
    <property type="match status" value="1"/>
</dbReference>
<keyword evidence="1" id="KW-0808">Transferase</keyword>
<keyword evidence="2" id="KW-1185">Reference proteome</keyword>
<keyword evidence="1" id="KW-0418">Kinase</keyword>
<protein>
    <submittedName>
        <fullName evidence="1">Serine threonine- kinase</fullName>
    </submittedName>
</protein>
<dbReference type="GO" id="GO:0005524">
    <property type="term" value="F:ATP binding"/>
    <property type="evidence" value="ECO:0007669"/>
    <property type="project" value="InterPro"/>
</dbReference>
<dbReference type="InterPro" id="IPR008271">
    <property type="entry name" value="Ser/Thr_kinase_AS"/>
</dbReference>
<dbReference type="GO" id="GO:0004674">
    <property type="term" value="F:protein serine/threonine kinase activity"/>
    <property type="evidence" value="ECO:0007669"/>
    <property type="project" value="TreeGrafter"/>
</dbReference>
<name>A0A7D9JSW1_PARCT</name>
<organism evidence="1 2">
    <name type="scientific">Paramuricea clavata</name>
    <name type="common">Red gorgonian</name>
    <name type="synonym">Violescent sea-whip</name>
    <dbReference type="NCBI Taxonomy" id="317549"/>
    <lineage>
        <taxon>Eukaryota</taxon>
        <taxon>Metazoa</taxon>
        <taxon>Cnidaria</taxon>
        <taxon>Anthozoa</taxon>
        <taxon>Octocorallia</taxon>
        <taxon>Malacalcyonacea</taxon>
        <taxon>Plexauridae</taxon>
        <taxon>Paramuricea</taxon>
    </lineage>
</organism>
<dbReference type="EMBL" id="CACRXK020021448">
    <property type="protein sequence ID" value="CAB4035863.1"/>
    <property type="molecule type" value="Genomic_DNA"/>
</dbReference>
<dbReference type="Gene3D" id="1.10.510.10">
    <property type="entry name" value="Transferase(Phosphotransferase) domain 1"/>
    <property type="match status" value="1"/>
</dbReference>
<dbReference type="CDD" id="cd00180">
    <property type="entry name" value="PKc"/>
    <property type="match status" value="1"/>
</dbReference>
<evidence type="ECO:0000313" key="1">
    <source>
        <dbReference type="EMBL" id="CAB4035863.1"/>
    </source>
</evidence>
<dbReference type="InterPro" id="IPR051681">
    <property type="entry name" value="Ser/Thr_Kinases-Pseudokinases"/>
</dbReference>
<accession>A0A7D9JSW1</accession>
<reference evidence="1" key="1">
    <citation type="submission" date="2020-04" db="EMBL/GenBank/DDBJ databases">
        <authorList>
            <person name="Alioto T."/>
            <person name="Alioto T."/>
            <person name="Gomez Garrido J."/>
        </authorList>
    </citation>
    <scope>NUCLEOTIDE SEQUENCE</scope>
    <source>
        <strain evidence="1">A484AB</strain>
    </source>
</reference>
<gene>
    <name evidence="1" type="ORF">PACLA_8A049336</name>
</gene>
<comment type="caution">
    <text evidence="1">The sequence shown here is derived from an EMBL/GenBank/DDBJ whole genome shotgun (WGS) entry which is preliminary data.</text>
</comment>